<name>A0A9P4ICD2_9PEZI</name>
<evidence type="ECO:0000256" key="5">
    <source>
        <dbReference type="ARBA" id="ARBA00037992"/>
    </source>
</evidence>
<dbReference type="FunFam" id="1.20.930.10:FF:000003">
    <property type="entry name" value="Putative Transcription factor IWS1"/>
    <property type="match status" value="1"/>
</dbReference>
<feature type="compositionally biased region" description="Acidic residues" evidence="7">
    <location>
        <begin position="35"/>
        <end position="49"/>
    </location>
</feature>
<feature type="compositionally biased region" description="Basic and acidic residues" evidence="7">
    <location>
        <begin position="119"/>
        <end position="132"/>
    </location>
</feature>
<dbReference type="PANTHER" id="PTHR46010:SF1">
    <property type="entry name" value="PROTEIN IWS1 HOMOLOG"/>
    <property type="match status" value="1"/>
</dbReference>
<dbReference type="InterPro" id="IPR051037">
    <property type="entry name" value="RNAPII_TF_IWS1"/>
</dbReference>
<evidence type="ECO:0000256" key="4">
    <source>
        <dbReference type="ARBA" id="ARBA00037349"/>
    </source>
</evidence>
<feature type="compositionally biased region" description="Basic and acidic residues" evidence="7">
    <location>
        <begin position="1"/>
        <end position="15"/>
    </location>
</feature>
<keyword evidence="1" id="KW-0805">Transcription regulation</keyword>
<evidence type="ECO:0000259" key="8">
    <source>
        <dbReference type="PROSITE" id="PS51319"/>
    </source>
</evidence>
<comment type="similarity">
    <text evidence="5">Belongs to the IWS1 family.</text>
</comment>
<gene>
    <name evidence="9" type="ORF">NA57DRAFT_12766</name>
</gene>
<comment type="function">
    <text evidence="4">Transcription factor involved in RNA polymerase II transcription regulation. May function in both SPT15/TBP post-recruitment and recruitment steps of transcription.</text>
</comment>
<dbReference type="AlphaFoldDB" id="A0A9P4ICD2"/>
<dbReference type="InterPro" id="IPR017923">
    <property type="entry name" value="TFIIS_N"/>
</dbReference>
<feature type="region of interest" description="Disordered" evidence="7">
    <location>
        <begin position="380"/>
        <end position="399"/>
    </location>
</feature>
<evidence type="ECO:0000256" key="2">
    <source>
        <dbReference type="ARBA" id="ARBA00023163"/>
    </source>
</evidence>
<feature type="region of interest" description="Disordered" evidence="7">
    <location>
        <begin position="1"/>
        <end position="143"/>
    </location>
</feature>
<keyword evidence="2" id="KW-0804">Transcription</keyword>
<dbReference type="OrthoDB" id="21124at2759"/>
<evidence type="ECO:0000256" key="7">
    <source>
        <dbReference type="SAM" id="MobiDB-lite"/>
    </source>
</evidence>
<proteinExistence type="inferred from homology"/>
<evidence type="ECO:0000313" key="9">
    <source>
        <dbReference type="EMBL" id="KAF2097413.1"/>
    </source>
</evidence>
<dbReference type="PROSITE" id="PS51319">
    <property type="entry name" value="TFIIS_N"/>
    <property type="match status" value="1"/>
</dbReference>
<keyword evidence="10" id="KW-1185">Reference proteome</keyword>
<organism evidence="9 10">
    <name type="scientific">Rhizodiscina lignyota</name>
    <dbReference type="NCBI Taxonomy" id="1504668"/>
    <lineage>
        <taxon>Eukaryota</taxon>
        <taxon>Fungi</taxon>
        <taxon>Dikarya</taxon>
        <taxon>Ascomycota</taxon>
        <taxon>Pezizomycotina</taxon>
        <taxon>Dothideomycetes</taxon>
        <taxon>Pleosporomycetidae</taxon>
        <taxon>Aulographales</taxon>
        <taxon>Rhizodiscinaceae</taxon>
        <taxon>Rhizodiscina</taxon>
    </lineage>
</organism>
<evidence type="ECO:0000256" key="3">
    <source>
        <dbReference type="ARBA" id="ARBA00023242"/>
    </source>
</evidence>
<accession>A0A9P4ICD2</accession>
<feature type="compositionally biased region" description="Acidic residues" evidence="7">
    <location>
        <begin position="56"/>
        <end position="66"/>
    </location>
</feature>
<dbReference type="PANTHER" id="PTHR46010">
    <property type="entry name" value="PROTEIN IWS1 HOMOLOG"/>
    <property type="match status" value="1"/>
</dbReference>
<dbReference type="Proteomes" id="UP000799772">
    <property type="component" value="Unassembled WGS sequence"/>
</dbReference>
<evidence type="ECO:0000256" key="6">
    <source>
        <dbReference type="PROSITE-ProRule" id="PRU00649"/>
    </source>
</evidence>
<comment type="caution">
    <text evidence="9">The sequence shown here is derived from an EMBL/GenBank/DDBJ whole genome shotgun (WGS) entry which is preliminary data.</text>
</comment>
<dbReference type="GO" id="GO:0005634">
    <property type="term" value="C:nucleus"/>
    <property type="evidence" value="ECO:0007669"/>
    <property type="project" value="UniProtKB-SubCell"/>
</dbReference>
<feature type="non-terminal residue" evidence="9">
    <location>
        <position position="399"/>
    </location>
</feature>
<keyword evidence="3 6" id="KW-0539">Nucleus</keyword>
<feature type="non-terminal residue" evidence="9">
    <location>
        <position position="1"/>
    </location>
</feature>
<dbReference type="Pfam" id="PF08711">
    <property type="entry name" value="Med26"/>
    <property type="match status" value="1"/>
</dbReference>
<dbReference type="EMBL" id="ML978128">
    <property type="protein sequence ID" value="KAF2097413.1"/>
    <property type="molecule type" value="Genomic_DNA"/>
</dbReference>
<evidence type="ECO:0000313" key="10">
    <source>
        <dbReference type="Proteomes" id="UP000799772"/>
    </source>
</evidence>
<protein>
    <recommendedName>
        <fullName evidence="8">TFIIS N-terminal domain-containing protein</fullName>
    </recommendedName>
</protein>
<comment type="subcellular location">
    <subcellularLocation>
        <location evidence="6">Nucleus</location>
    </subcellularLocation>
</comment>
<dbReference type="Gene3D" id="1.20.930.10">
    <property type="entry name" value="Conserved domain common to transcription factors TFIIS, elongin A, CRSP70"/>
    <property type="match status" value="1"/>
</dbReference>
<dbReference type="InterPro" id="IPR035441">
    <property type="entry name" value="TFIIS/LEDGF_dom_sf"/>
</dbReference>
<evidence type="ECO:0000256" key="1">
    <source>
        <dbReference type="ARBA" id="ARBA00023015"/>
    </source>
</evidence>
<sequence>PMPEVGHDPDDPLRPEEEEEDLPNPPISAPHQDVEATEDKEEADPDLSDNDSALSDLDDAEFEDFDPANIAIDERPVIAVDDSNVGLLGVHKRKRTEDEDDAFSGGEELDGKRSRKRKEGGERRARKERTPENDENLTPEERRRRALNRAMDEALRGPNKRKRRQDGIDLETMQDAEIESMRTRMTKAAQDDTAAREAGQPAYHKLKLLPEVVELLNRNTIRHNLVDPDTNLLEAVRFFLEPLNDGSMPAYNIQRDLFASVAKLPISKDALVASGLGKVAWFYTKSTKVEPNIKRAAEKCLSEWTRPILHKSSDFKKGAPDGQLGLPLRGAPLDPATASRMAARERMLETPNFSNRARAAVGAGSYTIAPQSNVMMGGQYARAPGASGDDAFRRMKARQ</sequence>
<dbReference type="GO" id="GO:0016973">
    <property type="term" value="P:poly(A)+ mRNA export from nucleus"/>
    <property type="evidence" value="ECO:0007669"/>
    <property type="project" value="TreeGrafter"/>
</dbReference>
<feature type="domain" description="TFIIS N-terminal" evidence="8">
    <location>
        <begin position="234"/>
        <end position="311"/>
    </location>
</feature>
<feature type="region of interest" description="Disordered" evidence="7">
    <location>
        <begin position="149"/>
        <end position="168"/>
    </location>
</feature>
<reference evidence="9" key="1">
    <citation type="journal article" date="2020" name="Stud. Mycol.">
        <title>101 Dothideomycetes genomes: a test case for predicting lifestyles and emergence of pathogens.</title>
        <authorList>
            <person name="Haridas S."/>
            <person name="Albert R."/>
            <person name="Binder M."/>
            <person name="Bloem J."/>
            <person name="Labutti K."/>
            <person name="Salamov A."/>
            <person name="Andreopoulos B."/>
            <person name="Baker S."/>
            <person name="Barry K."/>
            <person name="Bills G."/>
            <person name="Bluhm B."/>
            <person name="Cannon C."/>
            <person name="Castanera R."/>
            <person name="Culley D."/>
            <person name="Daum C."/>
            <person name="Ezra D."/>
            <person name="Gonzalez J."/>
            <person name="Henrissat B."/>
            <person name="Kuo A."/>
            <person name="Liang C."/>
            <person name="Lipzen A."/>
            <person name="Lutzoni F."/>
            <person name="Magnuson J."/>
            <person name="Mondo S."/>
            <person name="Nolan M."/>
            <person name="Ohm R."/>
            <person name="Pangilinan J."/>
            <person name="Park H.-J."/>
            <person name="Ramirez L."/>
            <person name="Alfaro M."/>
            <person name="Sun H."/>
            <person name="Tritt A."/>
            <person name="Yoshinaga Y."/>
            <person name="Zwiers L.-H."/>
            <person name="Turgeon B."/>
            <person name="Goodwin S."/>
            <person name="Spatafora J."/>
            <person name="Crous P."/>
            <person name="Grigoriev I."/>
        </authorList>
    </citation>
    <scope>NUCLEOTIDE SEQUENCE</scope>
    <source>
        <strain evidence="9">CBS 133067</strain>
    </source>
</reference>